<evidence type="ECO:0000259" key="2">
    <source>
        <dbReference type="Pfam" id="PF23314"/>
    </source>
</evidence>
<reference evidence="4" key="1">
    <citation type="submission" date="2020-03" db="EMBL/GenBank/DDBJ databases">
        <authorList>
            <person name="Weist P."/>
        </authorList>
    </citation>
    <scope>NUCLEOTIDE SEQUENCE</scope>
</reference>
<feature type="region of interest" description="Disordered" evidence="1">
    <location>
        <begin position="437"/>
        <end position="465"/>
    </location>
</feature>
<evidence type="ECO:0000256" key="1">
    <source>
        <dbReference type="SAM" id="MobiDB-lite"/>
    </source>
</evidence>
<feature type="region of interest" description="Disordered" evidence="1">
    <location>
        <begin position="293"/>
        <end position="315"/>
    </location>
</feature>
<feature type="compositionally biased region" description="Basic and acidic residues" evidence="1">
    <location>
        <begin position="1287"/>
        <end position="1302"/>
    </location>
</feature>
<accession>A0A9N7VAP4</accession>
<evidence type="ECO:0000313" key="5">
    <source>
        <dbReference type="Proteomes" id="UP001153269"/>
    </source>
</evidence>
<feature type="region of interest" description="Disordered" evidence="1">
    <location>
        <begin position="724"/>
        <end position="748"/>
    </location>
</feature>
<dbReference type="InterPro" id="IPR056242">
    <property type="entry name" value="PIN_TASOR"/>
</dbReference>
<name>A0A9N7VAP4_PLEPL</name>
<protein>
    <recommendedName>
        <fullName evidence="6">Protein FAM208B</fullName>
    </recommendedName>
</protein>
<proteinExistence type="predicted"/>
<feature type="region of interest" description="Disordered" evidence="1">
    <location>
        <begin position="787"/>
        <end position="807"/>
    </location>
</feature>
<dbReference type="InterPro" id="IPR056243">
    <property type="entry name" value="TASOR_ab_dom"/>
</dbReference>
<feature type="compositionally biased region" description="Polar residues" evidence="1">
    <location>
        <begin position="87"/>
        <end position="104"/>
    </location>
</feature>
<feature type="compositionally biased region" description="Polar residues" evidence="1">
    <location>
        <begin position="1242"/>
        <end position="1253"/>
    </location>
</feature>
<evidence type="ECO:0000259" key="3">
    <source>
        <dbReference type="Pfam" id="PF24630"/>
    </source>
</evidence>
<feature type="domain" description="TASOR PIN" evidence="3">
    <location>
        <begin position="1751"/>
        <end position="1887"/>
    </location>
</feature>
<dbReference type="PANTHER" id="PTHR16207:SF10">
    <property type="entry name" value="PROTEIN TASOR 2"/>
    <property type="match status" value="1"/>
</dbReference>
<feature type="domain" description="TASOR alpha/beta" evidence="2">
    <location>
        <begin position="1653"/>
        <end position="1747"/>
    </location>
</feature>
<dbReference type="GO" id="GO:0005654">
    <property type="term" value="C:nucleoplasm"/>
    <property type="evidence" value="ECO:0007669"/>
    <property type="project" value="TreeGrafter"/>
</dbReference>
<dbReference type="Pfam" id="PF24630">
    <property type="entry name" value="PIN_TASOR"/>
    <property type="match status" value="1"/>
</dbReference>
<feature type="region of interest" description="Disordered" evidence="1">
    <location>
        <begin position="1208"/>
        <end position="1314"/>
    </location>
</feature>
<dbReference type="GO" id="GO:0045814">
    <property type="term" value="P:negative regulation of gene expression, epigenetic"/>
    <property type="evidence" value="ECO:0007669"/>
    <property type="project" value="InterPro"/>
</dbReference>
<comment type="caution">
    <text evidence="4">The sequence shown here is derived from an EMBL/GenBank/DDBJ whole genome shotgun (WGS) entry which is preliminary data.</text>
</comment>
<feature type="compositionally biased region" description="Polar residues" evidence="1">
    <location>
        <begin position="1265"/>
        <end position="1278"/>
    </location>
</feature>
<feature type="compositionally biased region" description="Low complexity" evidence="1">
    <location>
        <begin position="453"/>
        <end position="465"/>
    </location>
</feature>
<organism evidence="4 5">
    <name type="scientific">Pleuronectes platessa</name>
    <name type="common">European plaice</name>
    <dbReference type="NCBI Taxonomy" id="8262"/>
    <lineage>
        <taxon>Eukaryota</taxon>
        <taxon>Metazoa</taxon>
        <taxon>Chordata</taxon>
        <taxon>Craniata</taxon>
        <taxon>Vertebrata</taxon>
        <taxon>Euteleostomi</taxon>
        <taxon>Actinopterygii</taxon>
        <taxon>Neopterygii</taxon>
        <taxon>Teleostei</taxon>
        <taxon>Neoteleostei</taxon>
        <taxon>Acanthomorphata</taxon>
        <taxon>Carangaria</taxon>
        <taxon>Pleuronectiformes</taxon>
        <taxon>Pleuronectoidei</taxon>
        <taxon>Pleuronectidae</taxon>
        <taxon>Pleuronectes</taxon>
    </lineage>
</organism>
<sequence length="1892" mass="211605">MSLCPRKQRQVLPTLSLVSRRDKDDAEALEALTSVQDTNVDVKEVRNMPSVDPRFAYALGLTPKENPDKVQKSEVQVSQFKEDSSETQEQALSNKQSQVLQSPPSIFTRRGRIKMLKKHQGISEDNIKKNWWLHFQTPNRLPTDKLKPKEGSRDNSVRKTDMEQLNNACSSTEALNLLADLALSASIDKVPPQPALEGKPETSFKKCGLRKDVPSAGQESLLHSLLRQPAAKFIQPLETSSSSPPVEDRELVGLISKEHGYSLPSSFSLLLGLPGTTFRVTPLNGSTRLLHHQQHLSRDHTVGPTFGQEDRHERNHYGTSEFQKKCLERREKFRHSRTIVNKDKSVSVTRQWKENYDFSRDSKFASVSKGRAVVRALHGPWDSSVQDISDELRLIVHMWIGLFYSRSTARFFQDDSNFTNLCSKENDSLEMSCEMVSPPAQSENRANSVGAFPSPTDSQDPSTSTVLDLSKNDNFACDQGSVILDLSLRNSRAETVTLDPQINCEKSSVSSELKEASHILNTLKSSVGLQEARKLQCYKPMVNVTETINEVNDLRNNYGNEETSSPSQKDDCLDCIDKPSFGDDGTFTHGREEIKSVSIWTGNLQTPLLISYLLHERNKEKTHVNSSFQNSQTTGLGLVQKQVTDSPKSMTNEEAESDKEDVLYIDEDDEILPKDGGKWEMKENRSQEKDLQASPKLIHKWDDSTKQQLGIGCNGYFLENEKQLSREGPKPISPGQTANVAEEDNCGKEDELDCVSKDRDLSDQSLPMKCDGLQSVQDCFTDCSRQAPFDEQPPQASHDAQLKKPWTNDSTLTDEHAIAEEAPCTPHENEPLCDESADEDIPVKYTCLAEEAPCEEAPCQKAVLLVSDESTCSLNGSSAAGFIPQTKDCLEMTGNDDPDDQKTKSVVLERKDNTASQEELFHHQSHSPPSEVIEKAEAEDALTKETNRKMRITNEDFEKAHSEVVIPFIASDIVQLHISHSHGKMDVQGQKGIPLKSETAQLDKPTAVSSSSIMYRKEEEVNAGQISLLDVSETKQPSVFGSEADNRCPTPTLDEVPCKCIPCSLPGGSTEKTCLNITAKCLSRISTHLNLEKPLEQKLCYPSRVHRDPSPHYVQHSDEQRTLNVLKCLETFLSISKRTNKSNQIETTDAKISLDQKPNLSTSSADIMNKKLGNLKPVLVSTSTSQESSGHLVLSFKNKLEEVLGAQLQQQNKDSPLPQHSFERTDITKDTSIGKDCHPYRSTPSAQCLQTIEPNIDQDGHKTTSESNLNDGPGSYNQRPVMAVKPSKNDENQSDHSSKDGQIEYAPTYAPPTTMPLEKTECFIENSGLNYEDPKLSGFPTKSYQLSIVNDCNSDEATFAHLDPPDKYQRGSTILSSALSKQSVDLSKSDQHQGFFTHSSPEKVGETIKENPKMDQKDGSEASTLIGDDYDTNITEESLIPGPQTSLMCTVFNTGRKRPYSFLEEISRRCLEDDPTQASMEQECLIFSDQMKHLLKRSKRGQTSEQDTDDTLTLSCASPLTVHFSSLEEQEDSLDLLDAPSLTRQKIKVDMSDRKNAEDEKTMHPQNLSQKTDNLKEHADVSVVTANSARLYEAMMDGICGARKAPLRPEHLVNRGSKNIEPSNPFDFCDQMKREMDECFRSKLNSVVKKSCKTKYRFYILATSDDAVFEETKAQLESVGHTYIQPSKFFLGEGSSSSLLIILRNEDIAEHICKVPHLLELKKSPGVQFAGIDEPDDVVNLTHQELFTRGGFLMFDNAALESLSLCDMKKCSDILQELGRTGKWKWMLHYRDSRRLKENARLNSEAKEKKCFLNSCQESGILEFLPYHKCDHTSRDQPDYLTCLVRLQVQNISARYPLFITDATTDGAFGRNGILTMTLNSFLTKSPSETLL</sequence>
<evidence type="ECO:0000313" key="4">
    <source>
        <dbReference type="EMBL" id="CAB1445992.1"/>
    </source>
</evidence>
<dbReference type="Pfam" id="PF23314">
    <property type="entry name" value="TASOR_alpha-beta"/>
    <property type="match status" value="1"/>
</dbReference>
<dbReference type="EMBL" id="CADEAL010003857">
    <property type="protein sequence ID" value="CAB1445992.1"/>
    <property type="molecule type" value="Genomic_DNA"/>
</dbReference>
<dbReference type="PANTHER" id="PTHR16207">
    <property type="entry name" value="SET DOMAIN-CONTAINING PROTEIN"/>
    <property type="match status" value="1"/>
</dbReference>
<gene>
    <name evidence="4" type="ORF">PLEPLA_LOCUS33734</name>
</gene>
<feature type="compositionally biased region" description="Basic and acidic residues" evidence="1">
    <location>
        <begin position="1221"/>
        <end position="1239"/>
    </location>
</feature>
<feature type="region of interest" description="Disordered" evidence="1">
    <location>
        <begin position="79"/>
        <end position="104"/>
    </location>
</feature>
<evidence type="ECO:0008006" key="6">
    <source>
        <dbReference type="Google" id="ProtNLM"/>
    </source>
</evidence>
<keyword evidence="5" id="KW-1185">Reference proteome</keyword>
<dbReference type="Proteomes" id="UP001153269">
    <property type="component" value="Unassembled WGS sequence"/>
</dbReference>
<dbReference type="InterPro" id="IPR046432">
    <property type="entry name" value="TASOR"/>
</dbReference>